<dbReference type="InterPro" id="IPR007372">
    <property type="entry name" value="Lipid/polyisoprenoid-bd_YceI"/>
</dbReference>
<dbReference type="RefSeq" id="WP_221251444.1">
    <property type="nucleotide sequence ID" value="NZ_AP024355.1"/>
</dbReference>
<accession>A0ABN6DVF8</accession>
<keyword evidence="4" id="KW-1185">Reference proteome</keyword>
<evidence type="ECO:0000256" key="1">
    <source>
        <dbReference type="SAM" id="SignalP"/>
    </source>
</evidence>
<dbReference type="Pfam" id="PF04264">
    <property type="entry name" value="YceI"/>
    <property type="match status" value="1"/>
</dbReference>
<dbReference type="EMBL" id="AP024355">
    <property type="protein sequence ID" value="BCR04017.1"/>
    <property type="molecule type" value="Genomic_DNA"/>
</dbReference>
<dbReference type="SUPFAM" id="SSF101874">
    <property type="entry name" value="YceI-like"/>
    <property type="match status" value="1"/>
</dbReference>
<dbReference type="PANTHER" id="PTHR34406">
    <property type="entry name" value="PROTEIN YCEI"/>
    <property type="match status" value="1"/>
</dbReference>
<dbReference type="PANTHER" id="PTHR34406:SF1">
    <property type="entry name" value="PROTEIN YCEI"/>
    <property type="match status" value="1"/>
</dbReference>
<name>A0ABN6DVF8_9BACT</name>
<gene>
    <name evidence="3" type="ORF">DESUT3_10860</name>
</gene>
<dbReference type="SMART" id="SM00867">
    <property type="entry name" value="YceI"/>
    <property type="match status" value="1"/>
</dbReference>
<dbReference type="InterPro" id="IPR036761">
    <property type="entry name" value="TTHA0802/YceI-like_sf"/>
</dbReference>
<feature type="signal peptide" evidence="1">
    <location>
        <begin position="1"/>
        <end position="31"/>
    </location>
</feature>
<protein>
    <recommendedName>
        <fullName evidence="2">Lipid/polyisoprenoid-binding YceI-like domain-containing protein</fullName>
    </recommendedName>
</protein>
<proteinExistence type="predicted"/>
<evidence type="ECO:0000259" key="2">
    <source>
        <dbReference type="SMART" id="SM00867"/>
    </source>
</evidence>
<feature type="domain" description="Lipid/polyisoprenoid-binding YceI-like" evidence="2">
    <location>
        <begin position="42"/>
        <end position="219"/>
    </location>
</feature>
<reference evidence="3 4" key="1">
    <citation type="journal article" date="2016" name="C (Basel)">
        <title>Selective Growth of and Electricity Production by Marine Exoelectrogenic Bacteria in Self-Aggregated Hydrogel of Microbially Reduced Graphene Oxide.</title>
        <authorList>
            <person name="Yoshida N."/>
            <person name="Goto Y."/>
            <person name="Miyata Y."/>
        </authorList>
    </citation>
    <scope>NUCLEOTIDE SEQUENCE [LARGE SCALE GENOMIC DNA]</scope>
    <source>
        <strain evidence="3 4">NIT-T3</strain>
    </source>
</reference>
<dbReference type="Gene3D" id="2.40.128.110">
    <property type="entry name" value="Lipid/polyisoprenoid-binding, YceI-like"/>
    <property type="match status" value="1"/>
</dbReference>
<feature type="chain" id="PRO_5045744843" description="Lipid/polyisoprenoid-binding YceI-like domain-containing protein" evidence="1">
    <location>
        <begin position="32"/>
        <end position="223"/>
    </location>
</feature>
<keyword evidence="1" id="KW-0732">Signal</keyword>
<dbReference type="Proteomes" id="UP001319827">
    <property type="component" value="Chromosome"/>
</dbReference>
<evidence type="ECO:0000313" key="4">
    <source>
        <dbReference type="Proteomes" id="UP001319827"/>
    </source>
</evidence>
<reference evidence="3 4" key="2">
    <citation type="journal article" date="2021" name="Int. J. Syst. Evol. Microbiol.">
        <title>Isolation and Polyphasic Characterization of Desulfuromonas versatilis sp. Nov., an Electrogenic Bacteria Capable of Versatile Metabolism Isolated from a Graphene Oxide-Reducing Enrichment Culture.</title>
        <authorList>
            <person name="Xie L."/>
            <person name="Yoshida N."/>
            <person name="Ishii S."/>
            <person name="Meng L."/>
        </authorList>
    </citation>
    <scope>NUCLEOTIDE SEQUENCE [LARGE SCALE GENOMIC DNA]</scope>
    <source>
        <strain evidence="3 4">NIT-T3</strain>
    </source>
</reference>
<organism evidence="3 4">
    <name type="scientific">Desulfuromonas versatilis</name>
    <dbReference type="NCBI Taxonomy" id="2802975"/>
    <lineage>
        <taxon>Bacteria</taxon>
        <taxon>Pseudomonadati</taxon>
        <taxon>Thermodesulfobacteriota</taxon>
        <taxon>Desulfuromonadia</taxon>
        <taxon>Desulfuromonadales</taxon>
        <taxon>Desulfuromonadaceae</taxon>
        <taxon>Desulfuromonas</taxon>
    </lineage>
</organism>
<sequence>MRHGFWMTGVRIRLAAAMIFALHWLCLPALAAESADPTEKAIYQFDPVQSRFTVRAFTGGALGMFGHDHTIAVRDFIGKVEMGPEGFDPLRLEMTVASESLTVIDRINEEDRQKIEVQMRQNVLETGRFPAIRFRSTKIERLAGEDGNYDVRLWGDLELHGVTHRIAIDGRVTVEDGLLRASGEFPLRQKPFDIEPVTLFGGLVKVENKLNVTFDIVARPQGQ</sequence>
<evidence type="ECO:0000313" key="3">
    <source>
        <dbReference type="EMBL" id="BCR04017.1"/>
    </source>
</evidence>